<dbReference type="AlphaFoldDB" id="A0A7E4V6X7"/>
<reference evidence="3" key="2">
    <citation type="submission" date="2020-10" db="UniProtKB">
        <authorList>
            <consortium name="WormBaseParasite"/>
        </authorList>
    </citation>
    <scope>IDENTIFICATION</scope>
</reference>
<feature type="transmembrane region" description="Helical" evidence="1">
    <location>
        <begin position="225"/>
        <end position="246"/>
    </location>
</feature>
<keyword evidence="1" id="KW-0812">Transmembrane</keyword>
<accession>A0A7E4V6X7</accession>
<keyword evidence="1" id="KW-0472">Membrane</keyword>
<organism evidence="2 3">
    <name type="scientific">Panagrellus redivivus</name>
    <name type="common">Microworm</name>
    <dbReference type="NCBI Taxonomy" id="6233"/>
    <lineage>
        <taxon>Eukaryota</taxon>
        <taxon>Metazoa</taxon>
        <taxon>Ecdysozoa</taxon>
        <taxon>Nematoda</taxon>
        <taxon>Chromadorea</taxon>
        <taxon>Rhabditida</taxon>
        <taxon>Tylenchina</taxon>
        <taxon>Panagrolaimomorpha</taxon>
        <taxon>Panagrolaimoidea</taxon>
        <taxon>Panagrolaimidae</taxon>
        <taxon>Panagrellus</taxon>
    </lineage>
</organism>
<keyword evidence="2" id="KW-1185">Reference proteome</keyword>
<protein>
    <submittedName>
        <fullName evidence="3">G_PROTEIN_RECEP_F1_2 domain-containing protein</fullName>
    </submittedName>
</protein>
<reference evidence="2" key="1">
    <citation type="journal article" date="2013" name="Genetics">
        <title>The draft genome and transcriptome of Panagrellus redivivus are shaped by the harsh demands of a free-living lifestyle.</title>
        <authorList>
            <person name="Srinivasan J."/>
            <person name="Dillman A.R."/>
            <person name="Macchietto M.G."/>
            <person name="Heikkinen L."/>
            <person name="Lakso M."/>
            <person name="Fracchia K.M."/>
            <person name="Antoshechkin I."/>
            <person name="Mortazavi A."/>
            <person name="Wong G."/>
            <person name="Sternberg P.W."/>
        </authorList>
    </citation>
    <scope>NUCLEOTIDE SEQUENCE [LARGE SCALE GENOMIC DNA]</scope>
    <source>
        <strain evidence="2">MT8872</strain>
    </source>
</reference>
<sequence>MDAFNNTVEMERAALSHQSYKFNFYTSAICLLFVVFNIIVMVTNKKLREQYKILVALCWTNLILLLGVLLEAVERKAIYATVMRGVVKAPVSSRECIKVWTVLQVYSDFAMPLIILSMSVERFIAIKFPVVYLKSSDSLPVVSVTSSLIAACAIMIMPTIISVVWPTPNVTFKCGRKAAFGTEFGVFDYAFSVITIWTALVLTVITCIAAMSVNQSKSNKYKMKCYTAIAIVSTLLISIPNLLSIIDTMVKLPLVLSIPSSGLSCVNCALQFFINFSLNNAFRTHFLRILSFGKYRKLNVSTVQVIVTQAHQ</sequence>
<feature type="transmembrane region" description="Helical" evidence="1">
    <location>
        <begin position="258"/>
        <end position="278"/>
    </location>
</feature>
<feature type="transmembrane region" description="Helical" evidence="1">
    <location>
        <begin position="22"/>
        <end position="42"/>
    </location>
</feature>
<feature type="transmembrane region" description="Helical" evidence="1">
    <location>
        <begin position="54"/>
        <end position="73"/>
    </location>
</feature>
<dbReference type="Gene3D" id="1.20.1070.10">
    <property type="entry name" value="Rhodopsin 7-helix transmembrane proteins"/>
    <property type="match status" value="1"/>
</dbReference>
<evidence type="ECO:0000313" key="3">
    <source>
        <dbReference type="WBParaSite" id="Pan_g16829.t1"/>
    </source>
</evidence>
<dbReference type="Proteomes" id="UP000492821">
    <property type="component" value="Unassembled WGS sequence"/>
</dbReference>
<name>A0A7E4V6X7_PANRE</name>
<dbReference type="SUPFAM" id="SSF81321">
    <property type="entry name" value="Family A G protein-coupled receptor-like"/>
    <property type="match status" value="1"/>
</dbReference>
<keyword evidence="1" id="KW-1133">Transmembrane helix</keyword>
<proteinExistence type="predicted"/>
<evidence type="ECO:0000313" key="2">
    <source>
        <dbReference type="Proteomes" id="UP000492821"/>
    </source>
</evidence>
<evidence type="ECO:0000256" key="1">
    <source>
        <dbReference type="SAM" id="Phobius"/>
    </source>
</evidence>
<dbReference type="WBParaSite" id="Pan_g16829.t1">
    <property type="protein sequence ID" value="Pan_g16829.t1"/>
    <property type="gene ID" value="Pan_g16829"/>
</dbReference>
<feature type="transmembrane region" description="Helical" evidence="1">
    <location>
        <begin position="142"/>
        <end position="165"/>
    </location>
</feature>
<feature type="transmembrane region" description="Helical" evidence="1">
    <location>
        <begin position="189"/>
        <end position="213"/>
    </location>
</feature>
<feature type="transmembrane region" description="Helical" evidence="1">
    <location>
        <begin position="109"/>
        <end position="130"/>
    </location>
</feature>